<protein>
    <submittedName>
        <fullName evidence="1">Uncharacterized protein</fullName>
    </submittedName>
</protein>
<dbReference type="Proteomes" id="UP000316747">
    <property type="component" value="Unassembled WGS sequence"/>
</dbReference>
<evidence type="ECO:0000313" key="1">
    <source>
        <dbReference type="EMBL" id="TQM65152.1"/>
    </source>
</evidence>
<evidence type="ECO:0000313" key="2">
    <source>
        <dbReference type="Proteomes" id="UP000316747"/>
    </source>
</evidence>
<gene>
    <name evidence="1" type="ORF">FBY41_1537</name>
</gene>
<reference evidence="1 2" key="1">
    <citation type="submission" date="2019-06" db="EMBL/GenBank/DDBJ databases">
        <title>Genome sequencing of plant associated microbes to promote plant fitness in Sorghum bicolor and Oryza sativa.</title>
        <authorList>
            <person name="Coleman-Derr D."/>
        </authorList>
    </citation>
    <scope>NUCLEOTIDE SEQUENCE [LARGE SCALE GENOMIC DNA]</scope>
    <source>
        <strain evidence="1 2">KV-663</strain>
    </source>
</reference>
<dbReference type="OrthoDB" id="4538567at2"/>
<dbReference type="EMBL" id="VFPM01000001">
    <property type="protein sequence ID" value="TQM65152.1"/>
    <property type="molecule type" value="Genomic_DNA"/>
</dbReference>
<accession>A0A543I3I9</accession>
<comment type="caution">
    <text evidence="1">The sequence shown here is derived from an EMBL/GenBank/DDBJ whole genome shotgun (WGS) entry which is preliminary data.</text>
</comment>
<proteinExistence type="predicted"/>
<organism evidence="1 2">
    <name type="scientific">Humibacillus xanthopallidus</name>
    <dbReference type="NCBI Taxonomy" id="412689"/>
    <lineage>
        <taxon>Bacteria</taxon>
        <taxon>Bacillati</taxon>
        <taxon>Actinomycetota</taxon>
        <taxon>Actinomycetes</taxon>
        <taxon>Micrococcales</taxon>
        <taxon>Intrasporangiaceae</taxon>
        <taxon>Humibacillus</taxon>
    </lineage>
</organism>
<dbReference type="AlphaFoldDB" id="A0A543I3I9"/>
<dbReference type="RefSeq" id="WP_141842824.1">
    <property type="nucleotide sequence ID" value="NZ_VFPM01000001.1"/>
</dbReference>
<name>A0A543I3I9_9MICO</name>
<keyword evidence="2" id="KW-1185">Reference proteome</keyword>
<sequence>MTDGSSYEARLEAKLDPARVRSTLAFAGLFQLTHEMLKSVVIDDVKAFYGYVDVHGGVWVPDDGEDTYRRKVLALVPKSAFQSSLLWLQNSEALDEEEAAHLDEIYQHRHQLTHELHRYLIDPDLEPDVELFVAALETLRRISRFWVQVEADIGTFDEYPDVDLDEVVNGRVALIDLCIQAYTEGLPS</sequence>